<evidence type="ECO:0000313" key="2">
    <source>
        <dbReference type="Proteomes" id="UP000321408"/>
    </source>
</evidence>
<evidence type="ECO:0000313" key="1">
    <source>
        <dbReference type="EMBL" id="XDF89264.1"/>
    </source>
</evidence>
<dbReference type="EMBL" id="CP042905">
    <property type="protein sequence ID" value="XDF89264.1"/>
    <property type="molecule type" value="Genomic_DNA"/>
</dbReference>
<reference evidence="1 2" key="2">
    <citation type="journal article" date="2024" name="Int. J. Syst. Evol. Microbiol.">
        <title>Promethearchaeum syntrophicum gen. nov., sp. nov., an anaerobic, obligately syntrophic archaeon, the first isolate of the lineage 'Asgard' archaea, and proposal of the new archaeal phylum Promethearchaeota phyl. nov. and kingdom Promethearchaeati regn. nov.</title>
        <authorList>
            <person name="Imachi H."/>
            <person name="Nobu M.K."/>
            <person name="Kato S."/>
            <person name="Takaki Y."/>
            <person name="Miyazaki M."/>
            <person name="Miyata M."/>
            <person name="Ogawara M."/>
            <person name="Saito Y."/>
            <person name="Sakai S."/>
            <person name="Tahara Y.O."/>
            <person name="Takano Y."/>
            <person name="Tasumi E."/>
            <person name="Uematsu K."/>
            <person name="Yoshimura T."/>
            <person name="Itoh T."/>
            <person name="Ohkuma M."/>
            <person name="Takai K."/>
        </authorList>
    </citation>
    <scope>NUCLEOTIDE SEQUENCE [LARGE SCALE GENOMIC DNA]</scope>
    <source>
        <strain evidence="1 2">MK-D1</strain>
    </source>
</reference>
<sequence length="188" mass="22539">MTMQFFSILHNGTTALNERKIIFDFFGVSSNYSKDPLFSLILLIAFPFSILLFYKQSRKNQYLMFSWITFAFSLIPFYFFAEDGNKYLHVNFGWGRQIVIPVLFTFSIIEFLKIQKIDCKHHDENILKNYPQETSQTDKEIIKEWFIFKLMKNHKEKIKIIVSWILLILHLLSGLLYFYRIFSGMGYY</sequence>
<gene>
    <name evidence="1" type="ORF">DSAG12_04145</name>
</gene>
<name>A0AC61ZTY6_9ARCH</name>
<accession>A0AC61ZTY6</accession>
<organism evidence="1 2">
    <name type="scientific">Promethearchaeum syntrophicum</name>
    <dbReference type="NCBI Taxonomy" id="2594042"/>
    <lineage>
        <taxon>Archaea</taxon>
        <taxon>Promethearchaeati</taxon>
        <taxon>Promethearchaeota</taxon>
        <taxon>Promethearchaeia</taxon>
        <taxon>Promethearchaeales</taxon>
        <taxon>Promethearchaeaceae</taxon>
        <taxon>Promethearchaeum</taxon>
    </lineage>
</organism>
<protein>
    <submittedName>
        <fullName evidence="1">Uncharacterized protein</fullName>
    </submittedName>
</protein>
<reference evidence="1 2" key="1">
    <citation type="journal article" date="2020" name="Nature">
        <title>Isolation of an archaeon at the prokaryote-eukaryote interface.</title>
        <authorList>
            <person name="Imachi H."/>
            <person name="Nobu M.K."/>
            <person name="Nakahara N."/>
            <person name="Morono Y."/>
            <person name="Ogawara M."/>
            <person name="Takaki Y."/>
            <person name="Takano Y."/>
            <person name="Uematsu K."/>
            <person name="Ikuta T."/>
            <person name="Ito M."/>
            <person name="Matsui Y."/>
            <person name="Miyazaki M."/>
            <person name="Murata K."/>
            <person name="Saito Y."/>
            <person name="Sakai S."/>
            <person name="Song C."/>
            <person name="Tasumi E."/>
            <person name="Yamanaka Y."/>
            <person name="Yamaguchi T."/>
            <person name="Kamagata Y."/>
            <person name="Tamaki H."/>
            <person name="Takai K."/>
        </authorList>
    </citation>
    <scope>NUCLEOTIDE SEQUENCE [LARGE SCALE GENOMIC DNA]</scope>
    <source>
        <strain evidence="1 2">MK-D1</strain>
    </source>
</reference>
<keyword evidence="2" id="KW-1185">Reference proteome</keyword>
<dbReference type="Proteomes" id="UP000321408">
    <property type="component" value="Chromosome"/>
</dbReference>
<proteinExistence type="predicted"/>